<name>A0ABY8L4Z9_9FLAO</name>
<accession>A0ABY8L4Z9</accession>
<dbReference type="RefSeq" id="WP_279652026.1">
    <property type="nucleotide sequence ID" value="NZ_CP122539.1"/>
</dbReference>
<organism evidence="1 2">
    <name type="scientific">Tenacibaculum tangerinum</name>
    <dbReference type="NCBI Taxonomy" id="3038772"/>
    <lineage>
        <taxon>Bacteria</taxon>
        <taxon>Pseudomonadati</taxon>
        <taxon>Bacteroidota</taxon>
        <taxon>Flavobacteriia</taxon>
        <taxon>Flavobacteriales</taxon>
        <taxon>Flavobacteriaceae</taxon>
        <taxon>Tenacibaculum</taxon>
    </lineage>
</organism>
<evidence type="ECO:0000313" key="1">
    <source>
        <dbReference type="EMBL" id="WGH76156.1"/>
    </source>
</evidence>
<dbReference type="Proteomes" id="UP001232001">
    <property type="component" value="Chromosome"/>
</dbReference>
<gene>
    <name evidence="1" type="ORF">P8625_03030</name>
</gene>
<sequence>MKQTDLQGLIQETKAEKGLIFNSEGQLIDSYGMTKDNNAAAMANMIVTMSNEFFQDTLAIESLKQIVLTSDQGLAIINKYDDDHIVCLLTNDISKAAMIKLSLRQIVLQ</sequence>
<evidence type="ECO:0008006" key="3">
    <source>
        <dbReference type="Google" id="ProtNLM"/>
    </source>
</evidence>
<proteinExistence type="predicted"/>
<keyword evidence="2" id="KW-1185">Reference proteome</keyword>
<dbReference type="SUPFAM" id="SSF103196">
    <property type="entry name" value="Roadblock/LC7 domain"/>
    <property type="match status" value="1"/>
</dbReference>
<dbReference type="Gene3D" id="3.30.450.30">
    <property type="entry name" value="Dynein light chain 2a, cytoplasmic"/>
    <property type="match status" value="1"/>
</dbReference>
<reference evidence="1 2" key="1">
    <citation type="submission" date="2023-04" db="EMBL/GenBank/DDBJ databases">
        <title>Tenacibaculum tangerinum sp. nov., isolated from sea tidal flat of South Korea.</title>
        <authorList>
            <person name="Lee S.H."/>
            <person name="Kim J.-J."/>
        </authorList>
    </citation>
    <scope>NUCLEOTIDE SEQUENCE [LARGE SCALE GENOMIC DNA]</scope>
    <source>
        <strain evidence="1 2">GRR-S3-23</strain>
    </source>
</reference>
<protein>
    <recommendedName>
        <fullName evidence="3">Roadblock/LAMTOR2 domain-containing protein</fullName>
    </recommendedName>
</protein>
<dbReference type="EMBL" id="CP122539">
    <property type="protein sequence ID" value="WGH76156.1"/>
    <property type="molecule type" value="Genomic_DNA"/>
</dbReference>
<evidence type="ECO:0000313" key="2">
    <source>
        <dbReference type="Proteomes" id="UP001232001"/>
    </source>
</evidence>